<dbReference type="PANTHER" id="PTHR21192:SF2">
    <property type="entry name" value="NADH DEHYDROGENASE [UBIQUINONE] 1 ALPHA SUBCOMPLEX ASSEMBLY FACTOR 3"/>
    <property type="match status" value="1"/>
</dbReference>
<dbReference type="Gene3D" id="3.40.1230.10">
    <property type="entry name" value="MTH938-like"/>
    <property type="match status" value="1"/>
</dbReference>
<dbReference type="PANTHER" id="PTHR21192">
    <property type="entry name" value="NUCLEAR PROTEIN E3-3"/>
    <property type="match status" value="1"/>
</dbReference>
<dbReference type="SUPFAM" id="SSF64076">
    <property type="entry name" value="MTH938-like"/>
    <property type="match status" value="1"/>
</dbReference>
<dbReference type="InterPro" id="IPR007523">
    <property type="entry name" value="NDUFAF3/AAMDC"/>
</dbReference>
<sequence length="64" mass="7122">VEEKPEILIVGTGAFELMVVSDETKKILEENNIGLIAQKTKEACKTYNKLSKEKKVVAAFHLTC</sequence>
<dbReference type="Pfam" id="PF04430">
    <property type="entry name" value="DUF498"/>
    <property type="match status" value="1"/>
</dbReference>
<protein>
    <submittedName>
        <fullName evidence="1">Uncharacterized protein</fullName>
    </submittedName>
</protein>
<comment type="caution">
    <text evidence="1">The sequence shown here is derived from an EMBL/GenBank/DDBJ whole genome shotgun (WGS) entry which is preliminary data.</text>
</comment>
<name>X1KY33_9ZZZZ</name>
<accession>X1KY33</accession>
<feature type="non-terminal residue" evidence="1">
    <location>
        <position position="1"/>
    </location>
</feature>
<dbReference type="InterPro" id="IPR036748">
    <property type="entry name" value="MTH938-like_sf"/>
</dbReference>
<dbReference type="EMBL" id="BARV01009077">
    <property type="protein sequence ID" value="GAI11972.1"/>
    <property type="molecule type" value="Genomic_DNA"/>
</dbReference>
<organism evidence="1">
    <name type="scientific">marine sediment metagenome</name>
    <dbReference type="NCBI Taxonomy" id="412755"/>
    <lineage>
        <taxon>unclassified sequences</taxon>
        <taxon>metagenomes</taxon>
        <taxon>ecological metagenomes</taxon>
    </lineage>
</organism>
<evidence type="ECO:0000313" key="1">
    <source>
        <dbReference type="EMBL" id="GAI11972.1"/>
    </source>
</evidence>
<gene>
    <name evidence="1" type="ORF">S06H3_18035</name>
</gene>
<dbReference type="AlphaFoldDB" id="X1KY33"/>
<proteinExistence type="predicted"/>
<reference evidence="1" key="1">
    <citation type="journal article" date="2014" name="Front. Microbiol.">
        <title>High frequency of phylogenetically diverse reductive dehalogenase-homologous genes in deep subseafloor sedimentary metagenomes.</title>
        <authorList>
            <person name="Kawai M."/>
            <person name="Futagami T."/>
            <person name="Toyoda A."/>
            <person name="Takaki Y."/>
            <person name="Nishi S."/>
            <person name="Hori S."/>
            <person name="Arai W."/>
            <person name="Tsubouchi T."/>
            <person name="Morono Y."/>
            <person name="Uchiyama I."/>
            <person name="Ito T."/>
            <person name="Fujiyama A."/>
            <person name="Inagaki F."/>
            <person name="Takami H."/>
        </authorList>
    </citation>
    <scope>NUCLEOTIDE SEQUENCE</scope>
    <source>
        <strain evidence="1">Expedition CK06-06</strain>
    </source>
</reference>